<evidence type="ECO:0000313" key="5">
    <source>
        <dbReference type="EMBL" id="CAH8248477.1"/>
    </source>
</evidence>
<evidence type="ECO:0000256" key="2">
    <source>
        <dbReference type="ARBA" id="ARBA00023125"/>
    </source>
</evidence>
<keyword evidence="3" id="KW-0804">Transcription</keyword>
<dbReference type="RefSeq" id="WP_261945462.1">
    <property type="nucleotide sequence ID" value="NZ_CALYLO010000010.1"/>
</dbReference>
<sequence length="341" mass="39804">MKQEKKIRFCDHCQCERDVEILEREARYTFRKEPFDIIEQYAKCVHCGNDVTDEKLGSDTLKKLSQAYENKHSINAEVIKAIRLQFGLTQSLFSKILNMGIATIKRYESGGSSPSATQINVLKLLKNNPESILKFYDENKEKLTTEEQQTVEKKFEELFPENDFERLSSQLVEMIYKPFENTIDNGYSSVNLKKFFLMIFFFGQEGVLKTKLMKLLWYADFLMFKRNRISLSGVPYIHKPFGPVPKEYEMVLGCLEGLNQISISTEEVGDGYTRITITTLQEHNYELFTPEEREVLSFVKKYFEQFGSIKISDFAHSTLAWQETENEELIPYSYAETIQLN</sequence>
<dbReference type="EMBL" id="CALYLO010000010">
    <property type="protein sequence ID" value="CAH8248477.1"/>
    <property type="molecule type" value="Genomic_DNA"/>
</dbReference>
<comment type="caution">
    <text evidence="5">The sequence shown here is derived from an EMBL/GenBank/DDBJ whole genome shotgun (WGS) entry which is preliminary data.</text>
</comment>
<dbReference type="PANTHER" id="PTHR36511">
    <property type="entry name" value="MERR FAMILY BACTERIAL REGULATORY PROTEIN"/>
    <property type="match status" value="1"/>
</dbReference>
<dbReference type="Proteomes" id="UP001154322">
    <property type="component" value="Unassembled WGS sequence"/>
</dbReference>
<evidence type="ECO:0000256" key="1">
    <source>
        <dbReference type="ARBA" id="ARBA00023015"/>
    </source>
</evidence>
<dbReference type="InterPro" id="IPR001387">
    <property type="entry name" value="Cro/C1-type_HTH"/>
</dbReference>
<dbReference type="InterPro" id="IPR052359">
    <property type="entry name" value="HTH-type_reg/antitoxin"/>
</dbReference>
<dbReference type="PANTHER" id="PTHR36511:SF4">
    <property type="entry name" value="ANTITOXIN MQSA"/>
    <property type="match status" value="1"/>
</dbReference>
<organism evidence="5 6">
    <name type="scientific">Paenibacillus melissococcoides</name>
    <dbReference type="NCBI Taxonomy" id="2912268"/>
    <lineage>
        <taxon>Bacteria</taxon>
        <taxon>Bacillati</taxon>
        <taxon>Bacillota</taxon>
        <taxon>Bacilli</taxon>
        <taxon>Bacillales</taxon>
        <taxon>Paenibacillaceae</taxon>
        <taxon>Paenibacillus</taxon>
    </lineage>
</organism>
<protein>
    <submittedName>
        <fullName evidence="5">DUF4065 domain-containing protein</fullName>
    </submittedName>
</protein>
<name>A0ABM9GB89_9BACL</name>
<keyword evidence="6" id="KW-1185">Reference proteome</keyword>
<feature type="domain" description="HTH cro/C1-type" evidence="4">
    <location>
        <begin position="79"/>
        <end position="132"/>
    </location>
</feature>
<proteinExistence type="predicted"/>
<accession>A0ABM9GB89</accession>
<dbReference type="InterPro" id="IPR025272">
    <property type="entry name" value="SocA_Panacea"/>
</dbReference>
<keyword evidence="2" id="KW-0238">DNA-binding</keyword>
<dbReference type="NCBIfam" id="TIGR03830">
    <property type="entry name" value="CxxCG_CxxCG_HTH"/>
    <property type="match status" value="1"/>
</dbReference>
<dbReference type="PROSITE" id="PS50943">
    <property type="entry name" value="HTH_CROC1"/>
    <property type="match status" value="1"/>
</dbReference>
<dbReference type="Pfam" id="PF13274">
    <property type="entry name" value="SocA_Panacea"/>
    <property type="match status" value="1"/>
</dbReference>
<reference evidence="5" key="1">
    <citation type="submission" date="2022-06" db="EMBL/GenBank/DDBJ databases">
        <authorList>
            <person name="Dietemann V."/>
            <person name="Ory F."/>
            <person name="Dainat B."/>
            <person name="Oberhansli S."/>
        </authorList>
    </citation>
    <scope>NUCLEOTIDE SEQUENCE</scope>
    <source>
        <strain evidence="5">Ena-SAMPLE-TAB-26-04-2022-14:26:32:270-5432</strain>
    </source>
</reference>
<dbReference type="InterPro" id="IPR022452">
    <property type="entry name" value="MqsA"/>
</dbReference>
<dbReference type="SMART" id="SM00530">
    <property type="entry name" value="HTH_XRE"/>
    <property type="match status" value="1"/>
</dbReference>
<dbReference type="SUPFAM" id="SSF47413">
    <property type="entry name" value="lambda repressor-like DNA-binding domains"/>
    <property type="match status" value="1"/>
</dbReference>
<gene>
    <name evidence="5" type="ORF">WJ0W_007145</name>
</gene>
<evidence type="ECO:0000256" key="3">
    <source>
        <dbReference type="ARBA" id="ARBA00023163"/>
    </source>
</evidence>
<dbReference type="InterPro" id="IPR032758">
    <property type="entry name" value="MqsA/HigA-2"/>
</dbReference>
<dbReference type="Pfam" id="PF15731">
    <property type="entry name" value="MqsA_antitoxin"/>
    <property type="match status" value="1"/>
</dbReference>
<dbReference type="InterPro" id="IPR010982">
    <property type="entry name" value="Lambda_DNA-bd_dom_sf"/>
</dbReference>
<keyword evidence="1" id="KW-0805">Transcription regulation</keyword>
<evidence type="ECO:0000313" key="6">
    <source>
        <dbReference type="Proteomes" id="UP001154322"/>
    </source>
</evidence>
<dbReference type="Gene3D" id="1.10.260.40">
    <property type="entry name" value="lambda repressor-like DNA-binding domains"/>
    <property type="match status" value="1"/>
</dbReference>
<dbReference type="CDD" id="cd00093">
    <property type="entry name" value="HTH_XRE"/>
    <property type="match status" value="1"/>
</dbReference>
<evidence type="ECO:0000259" key="4">
    <source>
        <dbReference type="PROSITE" id="PS50943"/>
    </source>
</evidence>